<evidence type="ECO:0000313" key="3">
    <source>
        <dbReference type="EMBL" id="MBD8502729.1"/>
    </source>
</evidence>
<organism evidence="3 4">
    <name type="scientific">Thauera sedimentorum</name>
    <dbReference type="NCBI Taxonomy" id="2767595"/>
    <lineage>
        <taxon>Bacteria</taxon>
        <taxon>Pseudomonadati</taxon>
        <taxon>Pseudomonadota</taxon>
        <taxon>Betaproteobacteria</taxon>
        <taxon>Rhodocyclales</taxon>
        <taxon>Zoogloeaceae</taxon>
        <taxon>Thauera</taxon>
    </lineage>
</organism>
<dbReference type="RefSeq" id="WP_187717491.1">
    <property type="nucleotide sequence ID" value="NZ_JACTAH010000001.1"/>
</dbReference>
<sequence>MPLRSMVTFLFVLFAGTAQAATILVWGDSLSAGYGLRQGEAWPTLLQTRLAREGFPHEVVNASVSGETSAGGRSRLPAALERHRPTLVILELGANDGLRGLPPQLLADNLGAMVSAAREAGANVLLVGMQMPPNYGPAYTRRFAETFEQVAQAQKVALLPFLLDGFAERKELFQSDGIHPTAEAQSLILDNVWTRLAPLLGQRAR</sequence>
<proteinExistence type="predicted"/>
<evidence type="ECO:0000259" key="2">
    <source>
        <dbReference type="Pfam" id="PF13472"/>
    </source>
</evidence>
<dbReference type="CDD" id="cd01822">
    <property type="entry name" value="Lysophospholipase_L1_like"/>
    <property type="match status" value="1"/>
</dbReference>
<reference evidence="4" key="1">
    <citation type="submission" date="2023-07" db="EMBL/GenBank/DDBJ databases">
        <title>Thauera sp. CAU 1555 isolated from sand of Yaerae Beach.</title>
        <authorList>
            <person name="Kim W."/>
        </authorList>
    </citation>
    <scope>NUCLEOTIDE SEQUENCE [LARGE SCALE GENOMIC DNA]</scope>
    <source>
        <strain evidence="4">CAU 1555</strain>
    </source>
</reference>
<keyword evidence="1" id="KW-0732">Signal</keyword>
<dbReference type="EMBL" id="JACYTO010000001">
    <property type="protein sequence ID" value="MBD8502729.1"/>
    <property type="molecule type" value="Genomic_DNA"/>
</dbReference>
<dbReference type="InterPro" id="IPR036514">
    <property type="entry name" value="SGNH_hydro_sf"/>
</dbReference>
<name>A0ABR9B9U8_9RHOO</name>
<dbReference type="PANTHER" id="PTHR30383">
    <property type="entry name" value="THIOESTERASE 1/PROTEASE 1/LYSOPHOSPHOLIPASE L1"/>
    <property type="match status" value="1"/>
</dbReference>
<evidence type="ECO:0000313" key="4">
    <source>
        <dbReference type="Proteomes" id="UP000603602"/>
    </source>
</evidence>
<feature type="domain" description="SGNH hydrolase-type esterase" evidence="2">
    <location>
        <begin position="27"/>
        <end position="185"/>
    </location>
</feature>
<dbReference type="InterPro" id="IPR013830">
    <property type="entry name" value="SGNH_hydro"/>
</dbReference>
<dbReference type="SUPFAM" id="SSF52266">
    <property type="entry name" value="SGNH hydrolase"/>
    <property type="match status" value="1"/>
</dbReference>
<comment type="caution">
    <text evidence="3">The sequence shown here is derived from an EMBL/GenBank/DDBJ whole genome shotgun (WGS) entry which is preliminary data.</text>
</comment>
<dbReference type="Proteomes" id="UP000603602">
    <property type="component" value="Unassembled WGS sequence"/>
</dbReference>
<feature type="chain" id="PRO_5046620464" evidence="1">
    <location>
        <begin position="21"/>
        <end position="205"/>
    </location>
</feature>
<accession>A0ABR9B9U8</accession>
<gene>
    <name evidence="3" type="ORF">IFO67_07500</name>
</gene>
<protein>
    <submittedName>
        <fullName evidence="3">Arylesterase</fullName>
    </submittedName>
</protein>
<keyword evidence="4" id="KW-1185">Reference proteome</keyword>
<evidence type="ECO:0000256" key="1">
    <source>
        <dbReference type="SAM" id="SignalP"/>
    </source>
</evidence>
<feature type="signal peptide" evidence="1">
    <location>
        <begin position="1"/>
        <end position="20"/>
    </location>
</feature>
<dbReference type="InterPro" id="IPR051532">
    <property type="entry name" value="Ester_Hydrolysis_Enzymes"/>
</dbReference>
<dbReference type="Pfam" id="PF13472">
    <property type="entry name" value="Lipase_GDSL_2"/>
    <property type="match status" value="1"/>
</dbReference>
<dbReference type="PANTHER" id="PTHR30383:SF24">
    <property type="entry name" value="THIOESTERASE 1_PROTEASE 1_LYSOPHOSPHOLIPASE L1"/>
    <property type="match status" value="1"/>
</dbReference>
<dbReference type="Gene3D" id="3.40.50.1110">
    <property type="entry name" value="SGNH hydrolase"/>
    <property type="match status" value="1"/>
</dbReference>